<accession>D3B1W8</accession>
<proteinExistence type="predicted"/>
<dbReference type="GeneID" id="31357818"/>
<dbReference type="AlphaFoldDB" id="D3B1W8"/>
<dbReference type="InterPro" id="IPR052050">
    <property type="entry name" value="SecEffector_AnkRepeat"/>
</dbReference>
<dbReference type="Proteomes" id="UP000001396">
    <property type="component" value="Unassembled WGS sequence"/>
</dbReference>
<dbReference type="InParanoid" id="D3B1W8"/>
<dbReference type="EMBL" id="ADBJ01000008">
    <property type="protein sequence ID" value="EFA85292.1"/>
    <property type="molecule type" value="Genomic_DNA"/>
</dbReference>
<keyword evidence="2" id="KW-1185">Reference proteome</keyword>
<name>D3B1W8_HETP5</name>
<evidence type="ECO:0000313" key="1">
    <source>
        <dbReference type="EMBL" id="EFA85292.1"/>
    </source>
</evidence>
<sequence length="177" mass="20546">MEKEVEIRNTILFKKIIKSVSVREIHYVALMRNSLRCDWQDLACFPEELIRYKCFDRYKSVLNYLIINQTSIEQRLFDDYIDAYIQSLSTAATQGNTDLIEFHSTMPLLNMAIWQPIEFLHATKKDVFGTMVSVSSMDAAANNGHFSIVKFLHHNRTEACSKITMDSAFKRCSKSMK</sequence>
<evidence type="ECO:0008006" key="3">
    <source>
        <dbReference type="Google" id="ProtNLM"/>
    </source>
</evidence>
<dbReference type="PANTHER" id="PTHR46586">
    <property type="entry name" value="ANKYRIN REPEAT-CONTAINING PROTEIN"/>
    <property type="match status" value="1"/>
</dbReference>
<reference evidence="1 2" key="1">
    <citation type="journal article" date="2011" name="Genome Res.">
        <title>Phylogeny-wide analysis of social amoeba genomes highlights ancient origins for complex intercellular communication.</title>
        <authorList>
            <person name="Heidel A.J."/>
            <person name="Lawal H.M."/>
            <person name="Felder M."/>
            <person name="Schilde C."/>
            <person name="Helps N.R."/>
            <person name="Tunggal B."/>
            <person name="Rivero F."/>
            <person name="John U."/>
            <person name="Schleicher M."/>
            <person name="Eichinger L."/>
            <person name="Platzer M."/>
            <person name="Noegel A.A."/>
            <person name="Schaap P."/>
            <person name="Gloeckner G."/>
        </authorList>
    </citation>
    <scope>NUCLEOTIDE SEQUENCE [LARGE SCALE GENOMIC DNA]</scope>
    <source>
        <strain evidence="2">ATCC 26659 / Pp 5 / PN500</strain>
    </source>
</reference>
<comment type="caution">
    <text evidence="1">The sequence shown here is derived from an EMBL/GenBank/DDBJ whole genome shotgun (WGS) entry which is preliminary data.</text>
</comment>
<organism evidence="1 2">
    <name type="scientific">Heterostelium pallidum (strain ATCC 26659 / Pp 5 / PN500)</name>
    <name type="common">Cellular slime mold</name>
    <name type="synonym">Polysphondylium pallidum</name>
    <dbReference type="NCBI Taxonomy" id="670386"/>
    <lineage>
        <taxon>Eukaryota</taxon>
        <taxon>Amoebozoa</taxon>
        <taxon>Evosea</taxon>
        <taxon>Eumycetozoa</taxon>
        <taxon>Dictyostelia</taxon>
        <taxon>Acytosteliales</taxon>
        <taxon>Acytosteliaceae</taxon>
        <taxon>Heterostelium</taxon>
    </lineage>
</organism>
<protein>
    <recommendedName>
        <fullName evidence="3">Ankyrin repeat protein</fullName>
    </recommendedName>
</protein>
<dbReference type="RefSeq" id="XP_020437401.1">
    <property type="nucleotide sequence ID" value="XM_020573284.1"/>
</dbReference>
<gene>
    <name evidence="1" type="ORF">PPL_02293</name>
</gene>
<evidence type="ECO:0000313" key="2">
    <source>
        <dbReference type="Proteomes" id="UP000001396"/>
    </source>
</evidence>
<dbReference type="PANTHER" id="PTHR46586:SF3">
    <property type="entry name" value="ANKYRIN REPEAT-CONTAINING PROTEIN"/>
    <property type="match status" value="1"/>
</dbReference>